<dbReference type="GO" id="GO:0005674">
    <property type="term" value="C:transcription factor TFIIF complex"/>
    <property type="evidence" value="ECO:0007669"/>
    <property type="project" value="InterPro"/>
</dbReference>
<evidence type="ECO:0000259" key="7">
    <source>
        <dbReference type="Pfam" id="PF02270"/>
    </source>
</evidence>
<evidence type="ECO:0000256" key="4">
    <source>
        <dbReference type="ARBA" id="ARBA00023125"/>
    </source>
</evidence>
<dbReference type="InParanoid" id="A0A1Z5KTY4"/>
<evidence type="ECO:0000256" key="5">
    <source>
        <dbReference type="ARBA" id="ARBA00023163"/>
    </source>
</evidence>
<evidence type="ECO:0000256" key="2">
    <source>
        <dbReference type="ARBA" id="ARBA00009543"/>
    </source>
</evidence>
<dbReference type="SUPFAM" id="SSF46785">
    <property type="entry name" value="Winged helix' DNA-binding domain"/>
    <property type="match status" value="1"/>
</dbReference>
<dbReference type="Pfam" id="PF17683">
    <property type="entry name" value="TFIIF_beta_N"/>
    <property type="match status" value="1"/>
</dbReference>
<dbReference type="AlphaFoldDB" id="A0A1Z5KTY4"/>
<proteinExistence type="inferred from homology"/>
<dbReference type="Gene3D" id="1.10.10.10">
    <property type="entry name" value="Winged helix-like DNA-binding domain superfamily/Winged helix DNA-binding domain"/>
    <property type="match status" value="1"/>
</dbReference>
<keyword evidence="6" id="KW-0539">Nucleus</keyword>
<dbReference type="InterPro" id="IPR036390">
    <property type="entry name" value="WH_DNA-bd_sf"/>
</dbReference>
<reference evidence="9 10" key="1">
    <citation type="journal article" date="2015" name="Plant Cell">
        <title>Oil accumulation by the oleaginous diatom Fistulifera solaris as revealed by the genome and transcriptome.</title>
        <authorList>
            <person name="Tanaka T."/>
            <person name="Maeda Y."/>
            <person name="Veluchamy A."/>
            <person name="Tanaka M."/>
            <person name="Abida H."/>
            <person name="Marechal E."/>
            <person name="Bowler C."/>
            <person name="Muto M."/>
            <person name="Sunaga Y."/>
            <person name="Tanaka M."/>
            <person name="Yoshino T."/>
            <person name="Taniguchi T."/>
            <person name="Fukuda Y."/>
            <person name="Nemoto M."/>
            <person name="Matsumoto M."/>
            <person name="Wong P.S."/>
            <person name="Aburatani S."/>
            <person name="Fujibuchi W."/>
        </authorList>
    </citation>
    <scope>NUCLEOTIDE SEQUENCE [LARGE SCALE GENOMIC DNA]</scope>
    <source>
        <strain evidence="9 10">JPCC DA0580</strain>
    </source>
</reference>
<evidence type="ECO:0000259" key="8">
    <source>
        <dbReference type="Pfam" id="PF17683"/>
    </source>
</evidence>
<protein>
    <submittedName>
        <fullName evidence="9">Uncharacterized protein</fullName>
    </submittedName>
</protein>
<dbReference type="Proteomes" id="UP000198406">
    <property type="component" value="Unassembled WGS sequence"/>
</dbReference>
<dbReference type="PANTHER" id="PTHR10445">
    <property type="entry name" value="GENERAL TRANSCRIPTION FACTOR IIF SUBUNIT 2"/>
    <property type="match status" value="1"/>
</dbReference>
<feature type="domain" description="TFIIF beta subunit N-terminal" evidence="8">
    <location>
        <begin position="24"/>
        <end position="169"/>
    </location>
</feature>
<keyword evidence="3" id="KW-0805">Transcription regulation</keyword>
<dbReference type="PANTHER" id="PTHR10445:SF0">
    <property type="entry name" value="GENERAL TRANSCRIPTION FACTOR IIF SUBUNIT 2"/>
    <property type="match status" value="1"/>
</dbReference>
<comment type="similarity">
    <text evidence="2">Belongs to the TFIIF beta subunit family.</text>
</comment>
<dbReference type="GO" id="GO:0006367">
    <property type="term" value="P:transcription initiation at RNA polymerase II promoter"/>
    <property type="evidence" value="ECO:0007669"/>
    <property type="project" value="InterPro"/>
</dbReference>
<evidence type="ECO:0000256" key="6">
    <source>
        <dbReference type="ARBA" id="ARBA00023242"/>
    </source>
</evidence>
<comment type="subcellular location">
    <subcellularLocation>
        <location evidence="1">Nucleus</location>
    </subcellularLocation>
</comment>
<dbReference type="Pfam" id="PF02270">
    <property type="entry name" value="TFIIF_beta"/>
    <property type="match status" value="1"/>
</dbReference>
<evidence type="ECO:0000256" key="3">
    <source>
        <dbReference type="ARBA" id="ARBA00023015"/>
    </source>
</evidence>
<dbReference type="InterPro" id="IPR040450">
    <property type="entry name" value="TFIIF_beta_HTH"/>
</dbReference>
<keyword evidence="5" id="KW-0804">Transcription</keyword>
<name>A0A1Z5KTY4_FISSO</name>
<sequence>MEVNEERVTAESYGSLNTNNAADECWVIRIPKKLAELWEKAPEGTDLGEMVFTKGGTTATGRKVKPSLTVHVSESLVEQMQPPVPHNRNLPPGTVPPSSMPLNYSLQAMTKKVPVMHPFVRNPYNGSVQILGTVTRTANMQVEQDQNYRTLLKDRLIATNINSNRFVKPMEQTESIIAKQKSTLQTNSKKRGFGDAVSQTGQRLLDAAQERSLQLQQQMQGRHKKARKFAPDQPIKSVLFELFAEQQFWTVKDLKAAAAAGGCTSANTKRAETEIRDILRNEIGEYHRSGDHKNMWELKKEFQQQT</sequence>
<gene>
    <name evidence="9" type="ORF">FisN_2Hh164</name>
</gene>
<evidence type="ECO:0000313" key="9">
    <source>
        <dbReference type="EMBL" id="GAX29605.1"/>
    </source>
</evidence>
<dbReference type="InterPro" id="IPR036388">
    <property type="entry name" value="WH-like_DNA-bd_sf"/>
</dbReference>
<keyword evidence="10" id="KW-1185">Reference proteome</keyword>
<dbReference type="InterPro" id="IPR011039">
    <property type="entry name" value="TFIIF_interaction"/>
</dbReference>
<dbReference type="InterPro" id="IPR003196">
    <property type="entry name" value="TFIIF_beta"/>
</dbReference>
<dbReference type="EMBL" id="BDSP01000293">
    <property type="protein sequence ID" value="GAX29605.1"/>
    <property type="molecule type" value="Genomic_DNA"/>
</dbReference>
<dbReference type="SUPFAM" id="SSF50916">
    <property type="entry name" value="Rap30/74 interaction domains"/>
    <property type="match status" value="1"/>
</dbReference>
<comment type="caution">
    <text evidence="9">The sequence shown here is derived from an EMBL/GenBank/DDBJ whole genome shotgun (WGS) entry which is preliminary data.</text>
</comment>
<accession>A0A1Z5KTY4</accession>
<evidence type="ECO:0000256" key="1">
    <source>
        <dbReference type="ARBA" id="ARBA00004123"/>
    </source>
</evidence>
<feature type="domain" description="TFIIF beta subunit HTH" evidence="7">
    <location>
        <begin position="230"/>
        <end position="303"/>
    </location>
</feature>
<dbReference type="InterPro" id="IPR040504">
    <property type="entry name" value="TFIIF_beta_N"/>
</dbReference>
<dbReference type="GO" id="GO:0003677">
    <property type="term" value="F:DNA binding"/>
    <property type="evidence" value="ECO:0007669"/>
    <property type="project" value="UniProtKB-KW"/>
</dbReference>
<keyword evidence="4" id="KW-0238">DNA-binding</keyword>
<dbReference type="OrthoDB" id="26094at2759"/>
<organism evidence="9 10">
    <name type="scientific">Fistulifera solaris</name>
    <name type="common">Oleaginous diatom</name>
    <dbReference type="NCBI Taxonomy" id="1519565"/>
    <lineage>
        <taxon>Eukaryota</taxon>
        <taxon>Sar</taxon>
        <taxon>Stramenopiles</taxon>
        <taxon>Ochrophyta</taxon>
        <taxon>Bacillariophyta</taxon>
        <taxon>Bacillariophyceae</taxon>
        <taxon>Bacillariophycidae</taxon>
        <taxon>Naviculales</taxon>
        <taxon>Naviculaceae</taxon>
        <taxon>Fistulifera</taxon>
    </lineage>
</organism>
<evidence type="ECO:0000313" key="10">
    <source>
        <dbReference type="Proteomes" id="UP000198406"/>
    </source>
</evidence>